<reference evidence="2 3" key="1">
    <citation type="journal article" date="2013" name="Int. J. Syst. Evol. Microbiol.">
        <title>Marinicauda pacifica gen. nov., sp. nov., a prosthecate alphaproteobacterium of the family Hyphomonadaceae isolated from deep seawater.</title>
        <authorList>
            <person name="Zhang X.Y."/>
            <person name="Li G.W."/>
            <person name="Wang C.S."/>
            <person name="Zhang Y.J."/>
            <person name="Xu X.W."/>
            <person name="Li H."/>
            <person name="Liu A."/>
            <person name="Liu C."/>
            <person name="Xie B.B."/>
            <person name="Qin Q.L."/>
            <person name="Xu Z."/>
            <person name="Chen X.L."/>
            <person name="Zhou B.C."/>
            <person name="Zhang Y.Z."/>
        </authorList>
    </citation>
    <scope>NUCLEOTIDE SEQUENCE [LARGE SCALE GENOMIC DNA]</scope>
    <source>
        <strain evidence="2 3">P-1 km-3</strain>
    </source>
</reference>
<dbReference type="PANTHER" id="PTHR43421">
    <property type="entry name" value="METALLOPROTEASE PMBA"/>
    <property type="match status" value="1"/>
</dbReference>
<dbReference type="Gene3D" id="3.30.2290.10">
    <property type="entry name" value="PmbA/TldD superfamily"/>
    <property type="match status" value="1"/>
</dbReference>
<dbReference type="InterPro" id="IPR047657">
    <property type="entry name" value="PmbA"/>
</dbReference>
<dbReference type="InterPro" id="IPR035068">
    <property type="entry name" value="TldD/PmbA_N"/>
</dbReference>
<dbReference type="Pfam" id="PF19289">
    <property type="entry name" value="PmbA_TldD_3rd"/>
    <property type="match status" value="1"/>
</dbReference>
<dbReference type="SUPFAM" id="SSF111283">
    <property type="entry name" value="Putative modulator of DNA gyrase, PmbA/TldD"/>
    <property type="match status" value="1"/>
</dbReference>
<evidence type="ECO:0000313" key="3">
    <source>
        <dbReference type="Proteomes" id="UP000305451"/>
    </source>
</evidence>
<feature type="domain" description="Metalloprotease TldD/E C-terminal" evidence="1">
    <location>
        <begin position="57"/>
        <end position="102"/>
    </location>
</feature>
<sequence>TFSLGIAPLAKRGSVMERDFYGHSARRFGALKSPEEIGRIAGERAAARLGSTKIKGGKMPVVFASRVATTFVSSLLGAISGPAVARGNSFLKSKMGVRVFAEG</sequence>
<dbReference type="InterPro" id="IPR036059">
    <property type="entry name" value="TldD/PmbA_sf"/>
</dbReference>
<name>A0A4S2H205_9PROT</name>
<feature type="non-terminal residue" evidence="2">
    <location>
        <position position="1"/>
    </location>
</feature>
<dbReference type="PANTHER" id="PTHR43421:SF1">
    <property type="entry name" value="METALLOPROTEASE PMBA"/>
    <property type="match status" value="1"/>
</dbReference>
<organism evidence="2 3">
    <name type="scientific">Marinicauda pacifica</name>
    <dbReference type="NCBI Taxonomy" id="1133559"/>
    <lineage>
        <taxon>Bacteria</taxon>
        <taxon>Pseudomonadati</taxon>
        <taxon>Pseudomonadota</taxon>
        <taxon>Alphaproteobacteria</taxon>
        <taxon>Maricaulales</taxon>
        <taxon>Maricaulaceae</taxon>
        <taxon>Marinicauda</taxon>
    </lineage>
</organism>
<dbReference type="RefSeq" id="WP_241973587.1">
    <property type="nucleotide sequence ID" value="NZ_SRXV01000067.1"/>
</dbReference>
<feature type="non-terminal residue" evidence="2">
    <location>
        <position position="103"/>
    </location>
</feature>
<dbReference type="EMBL" id="SRXV01000067">
    <property type="protein sequence ID" value="TGY89566.1"/>
    <property type="molecule type" value="Genomic_DNA"/>
</dbReference>
<dbReference type="AlphaFoldDB" id="A0A4S2H205"/>
<keyword evidence="3" id="KW-1185">Reference proteome</keyword>
<protein>
    <submittedName>
        <fullName evidence="2">TldD/PmbA family protein</fullName>
    </submittedName>
</protein>
<accession>A0A4S2H205</accession>
<gene>
    <name evidence="2" type="ORF">E5162_14395</name>
</gene>
<evidence type="ECO:0000259" key="1">
    <source>
        <dbReference type="Pfam" id="PF19289"/>
    </source>
</evidence>
<evidence type="ECO:0000313" key="2">
    <source>
        <dbReference type="EMBL" id="TGY89566.1"/>
    </source>
</evidence>
<dbReference type="GO" id="GO:0008237">
    <property type="term" value="F:metallopeptidase activity"/>
    <property type="evidence" value="ECO:0007669"/>
    <property type="project" value="InterPro"/>
</dbReference>
<dbReference type="Proteomes" id="UP000305451">
    <property type="component" value="Unassembled WGS sequence"/>
</dbReference>
<comment type="caution">
    <text evidence="2">The sequence shown here is derived from an EMBL/GenBank/DDBJ whole genome shotgun (WGS) entry which is preliminary data.</text>
</comment>
<dbReference type="GO" id="GO:0006508">
    <property type="term" value="P:proteolysis"/>
    <property type="evidence" value="ECO:0007669"/>
    <property type="project" value="InterPro"/>
</dbReference>
<proteinExistence type="predicted"/>
<dbReference type="GO" id="GO:0005829">
    <property type="term" value="C:cytosol"/>
    <property type="evidence" value="ECO:0007669"/>
    <property type="project" value="TreeGrafter"/>
</dbReference>
<dbReference type="InterPro" id="IPR045569">
    <property type="entry name" value="Metalloprtase-TldD/E_C"/>
</dbReference>